<dbReference type="PANTHER" id="PTHR12789:SF0">
    <property type="entry name" value="DENSITY-REGULATED PROTEIN"/>
    <property type="match status" value="1"/>
</dbReference>
<dbReference type="SUPFAM" id="SSF55159">
    <property type="entry name" value="eIF1-like"/>
    <property type="match status" value="1"/>
</dbReference>
<dbReference type="AlphaFoldDB" id="A0A3P3QRA2"/>
<comment type="similarity">
    <text evidence="1">Belongs to the SUI1 family.</text>
</comment>
<organism evidence="5 6">
    <name type="scientific">Rheinheimera mesophila</name>
    <dbReference type="NCBI Taxonomy" id="1547515"/>
    <lineage>
        <taxon>Bacteria</taxon>
        <taxon>Pseudomonadati</taxon>
        <taxon>Pseudomonadota</taxon>
        <taxon>Gammaproteobacteria</taxon>
        <taxon>Chromatiales</taxon>
        <taxon>Chromatiaceae</taxon>
        <taxon>Rheinheimera</taxon>
    </lineage>
</organism>
<dbReference type="InterPro" id="IPR001950">
    <property type="entry name" value="SUI1"/>
</dbReference>
<dbReference type="Proteomes" id="UP000276260">
    <property type="component" value="Unassembled WGS sequence"/>
</dbReference>
<protein>
    <submittedName>
        <fullName evidence="5">Translation initiation factor</fullName>
    </submittedName>
</protein>
<evidence type="ECO:0000313" key="5">
    <source>
        <dbReference type="EMBL" id="RRJ23575.1"/>
    </source>
</evidence>
<evidence type="ECO:0000259" key="4">
    <source>
        <dbReference type="PROSITE" id="PS50296"/>
    </source>
</evidence>
<dbReference type="FunFam" id="3.30.780.10:FF:000002">
    <property type="entry name" value="Stress response translation initiation inhibitor"/>
    <property type="match status" value="1"/>
</dbReference>
<dbReference type="CDD" id="cd11567">
    <property type="entry name" value="YciH_like"/>
    <property type="match status" value="1"/>
</dbReference>
<keyword evidence="2" id="KW-0810">Translation regulation</keyword>
<dbReference type="PROSITE" id="PS50296">
    <property type="entry name" value="SUI1"/>
    <property type="match status" value="1"/>
</dbReference>
<evidence type="ECO:0000256" key="2">
    <source>
        <dbReference type="ARBA" id="ARBA00022845"/>
    </source>
</evidence>
<dbReference type="GO" id="GO:0006417">
    <property type="term" value="P:regulation of translation"/>
    <property type="evidence" value="ECO:0007669"/>
    <property type="project" value="UniProtKB-KW"/>
</dbReference>
<dbReference type="EMBL" id="RRCF01000001">
    <property type="protein sequence ID" value="RRJ23575.1"/>
    <property type="molecule type" value="Genomic_DNA"/>
</dbReference>
<proteinExistence type="inferred from homology"/>
<reference evidence="5 6" key="1">
    <citation type="submission" date="2018-11" db="EMBL/GenBank/DDBJ databases">
        <title>Draft genome analysis of Rheinheimera mesophila isolated from an industrial waste site.</title>
        <authorList>
            <person name="Yu Q."/>
            <person name="Qi Y."/>
            <person name="Zhang H."/>
            <person name="Lu Y."/>
            <person name="Pu J."/>
        </authorList>
    </citation>
    <scope>NUCLEOTIDE SEQUENCE [LARGE SCALE GENOMIC DNA]</scope>
    <source>
        <strain evidence="5 6">IITR13</strain>
    </source>
</reference>
<evidence type="ECO:0000256" key="3">
    <source>
        <dbReference type="ARBA" id="ARBA00022917"/>
    </source>
</evidence>
<evidence type="ECO:0000256" key="1">
    <source>
        <dbReference type="ARBA" id="ARBA00005422"/>
    </source>
</evidence>
<comment type="caution">
    <text evidence="5">The sequence shown here is derived from an EMBL/GenBank/DDBJ whole genome shotgun (WGS) entry which is preliminary data.</text>
</comment>
<dbReference type="PANTHER" id="PTHR12789">
    <property type="entry name" value="DENSITY-REGULATED PROTEIN HOMOLOG"/>
    <property type="match status" value="1"/>
</dbReference>
<feature type="domain" description="SUI1" evidence="4">
    <location>
        <begin position="61"/>
        <end position="124"/>
    </location>
</feature>
<dbReference type="GO" id="GO:0003729">
    <property type="term" value="F:mRNA binding"/>
    <property type="evidence" value="ECO:0007669"/>
    <property type="project" value="TreeGrafter"/>
</dbReference>
<keyword evidence="3" id="KW-0648">Protein biosynthesis</keyword>
<keyword evidence="6" id="KW-1185">Reference proteome</keyword>
<dbReference type="PIRSF" id="PIRSF037511">
    <property type="entry name" value="Transl_init_SUI1_pro"/>
    <property type="match status" value="1"/>
</dbReference>
<evidence type="ECO:0000313" key="6">
    <source>
        <dbReference type="Proteomes" id="UP000276260"/>
    </source>
</evidence>
<name>A0A3P3QRA2_9GAMM</name>
<dbReference type="RefSeq" id="WP_046518392.1">
    <property type="nucleotide sequence ID" value="NZ_LAVS01000001.1"/>
</dbReference>
<dbReference type="InterPro" id="IPR005872">
    <property type="entry name" value="SUI1_arc_bac"/>
</dbReference>
<dbReference type="GO" id="GO:0001731">
    <property type="term" value="P:formation of translation preinitiation complex"/>
    <property type="evidence" value="ECO:0007669"/>
    <property type="project" value="TreeGrafter"/>
</dbReference>
<dbReference type="GO" id="GO:0002188">
    <property type="term" value="P:translation reinitiation"/>
    <property type="evidence" value="ECO:0007669"/>
    <property type="project" value="TreeGrafter"/>
</dbReference>
<dbReference type="GO" id="GO:0003743">
    <property type="term" value="F:translation initiation factor activity"/>
    <property type="evidence" value="ECO:0007669"/>
    <property type="project" value="UniProtKB-KW"/>
</dbReference>
<accession>A0A3P3QRA2</accession>
<gene>
    <name evidence="5" type="ORF">EIK76_05805</name>
</gene>
<dbReference type="InterPro" id="IPR036877">
    <property type="entry name" value="SUI1_dom_sf"/>
</dbReference>
<sequence>MSGKKISLADWQHQLGRPAEPAATAATHDLVYSTDAGRIDKPKPQPAMAQSFADGYARLKRETKGRNGKAVITISGLAESAEKLAEIAALLKKKCGCGGSVKDGVIEIQGDQRELVQQELTKLGYKHKWAGG</sequence>
<dbReference type="Pfam" id="PF01253">
    <property type="entry name" value="SUI1"/>
    <property type="match status" value="1"/>
</dbReference>
<keyword evidence="5" id="KW-0396">Initiation factor</keyword>
<dbReference type="OrthoDB" id="9792915at2"/>
<dbReference type="InterPro" id="IPR050318">
    <property type="entry name" value="DENR/SUI1_TIF"/>
</dbReference>
<dbReference type="Gene3D" id="3.30.780.10">
    <property type="entry name" value="SUI1-like domain"/>
    <property type="match status" value="1"/>
</dbReference>